<comment type="caution">
    <text evidence="2">The sequence shown here is derived from an EMBL/GenBank/DDBJ whole genome shotgun (WGS) entry which is preliminary data.</text>
</comment>
<proteinExistence type="predicted"/>
<dbReference type="SUPFAM" id="SSF49899">
    <property type="entry name" value="Concanavalin A-like lectins/glucanases"/>
    <property type="match status" value="1"/>
</dbReference>
<accession>A0ABQ9GHJ2</accession>
<dbReference type="Gene3D" id="3.30.420.10">
    <property type="entry name" value="Ribonuclease H-like superfamily/Ribonuclease H"/>
    <property type="match status" value="1"/>
</dbReference>
<evidence type="ECO:0000313" key="2">
    <source>
        <dbReference type="EMBL" id="KAJ8871499.1"/>
    </source>
</evidence>
<feature type="domain" description="MAM" evidence="1">
    <location>
        <begin position="54"/>
        <end position="113"/>
    </location>
</feature>
<sequence>MTNLNDTVAGDCALCRKEASGTPSCILTASSRRGSTDRLVPCKVLPTDYGASQTWCDFESGDLCGWTQRDLNDSYTWRPHSGSTPSRVVGTGPLFDHTFGPGQQGELTDVNSEVLRADDGDWVTMERRRSEGAGEAGDPREDLLTNGIVRHDSHLRKTRVTRPGIEPCSPWWEASGLTARPPWPQLGSRTLAADSLTFPNNERNITMVKMSYTRCSCHRLDIDFLLLRILNEFLEELLKSFVRAPVRLPPRRTGFNSRVGSLLDIRMWKSQRTMSLVGGFTRGYSVSPAFSFRRCSILTSITLISSQNLAVESLQNVFTHSLSCDDCQNLVVSTVHVAKKNNSASGLLGSWPLPSYGIRALHHTPSTDNHPSHPPIACPSGGLGISNQSQDNISYPTLVDLCFTAFGVGPLVFVRGSMNTEAYCNILDNEMLPTLWRFYGMDPCYFHDDNARSHVSRATMQWYADNNVCRLDWPAQSPDLNPIEHL</sequence>
<name>A0ABQ9GHJ2_9NEOP</name>
<dbReference type="Gene3D" id="2.60.120.200">
    <property type="match status" value="1"/>
</dbReference>
<protein>
    <recommendedName>
        <fullName evidence="1">MAM domain-containing protein</fullName>
    </recommendedName>
</protein>
<reference evidence="2 3" key="1">
    <citation type="submission" date="2023-02" db="EMBL/GenBank/DDBJ databases">
        <title>LHISI_Scaffold_Assembly.</title>
        <authorList>
            <person name="Stuart O.P."/>
            <person name="Cleave R."/>
            <person name="Magrath M.J.L."/>
            <person name="Mikheyev A.S."/>
        </authorList>
    </citation>
    <scope>NUCLEOTIDE SEQUENCE [LARGE SCALE GENOMIC DNA]</scope>
    <source>
        <strain evidence="2">Daus_M_001</strain>
        <tissue evidence="2">Leg muscle</tissue>
    </source>
</reference>
<dbReference type="Proteomes" id="UP001159363">
    <property type="component" value="Chromosome 11"/>
</dbReference>
<dbReference type="InterPro" id="IPR036397">
    <property type="entry name" value="RNaseH_sf"/>
</dbReference>
<dbReference type="PROSITE" id="PS50060">
    <property type="entry name" value="MAM_2"/>
    <property type="match status" value="1"/>
</dbReference>
<dbReference type="InterPro" id="IPR000998">
    <property type="entry name" value="MAM_dom"/>
</dbReference>
<evidence type="ECO:0000313" key="3">
    <source>
        <dbReference type="Proteomes" id="UP001159363"/>
    </source>
</evidence>
<organism evidence="2 3">
    <name type="scientific">Dryococelus australis</name>
    <dbReference type="NCBI Taxonomy" id="614101"/>
    <lineage>
        <taxon>Eukaryota</taxon>
        <taxon>Metazoa</taxon>
        <taxon>Ecdysozoa</taxon>
        <taxon>Arthropoda</taxon>
        <taxon>Hexapoda</taxon>
        <taxon>Insecta</taxon>
        <taxon>Pterygota</taxon>
        <taxon>Neoptera</taxon>
        <taxon>Polyneoptera</taxon>
        <taxon>Phasmatodea</taxon>
        <taxon>Verophasmatodea</taxon>
        <taxon>Anareolatae</taxon>
        <taxon>Phasmatidae</taxon>
        <taxon>Eurycanthinae</taxon>
        <taxon>Dryococelus</taxon>
    </lineage>
</organism>
<keyword evidence="3" id="KW-1185">Reference proteome</keyword>
<dbReference type="InterPro" id="IPR013320">
    <property type="entry name" value="ConA-like_dom_sf"/>
</dbReference>
<dbReference type="EMBL" id="JARBHB010000012">
    <property type="protein sequence ID" value="KAJ8871499.1"/>
    <property type="molecule type" value="Genomic_DNA"/>
</dbReference>
<evidence type="ECO:0000259" key="1">
    <source>
        <dbReference type="PROSITE" id="PS50060"/>
    </source>
</evidence>
<gene>
    <name evidence="2" type="ORF">PR048_027821</name>
</gene>